<sequence>MAAGSVCYGDTPWANRSSFSIPPSLHLSVAFAYNCREKDTYDRGDGRHRKIFIRRRRRLQGRPPGRPPPPFSDPSGNAKRANPHGR</sequence>
<keyword evidence="3" id="KW-1185">Reference proteome</keyword>
<organism evidence="2 3">
    <name type="scientific">Liparis tanakae</name>
    <name type="common">Tanaka's snailfish</name>
    <dbReference type="NCBI Taxonomy" id="230148"/>
    <lineage>
        <taxon>Eukaryota</taxon>
        <taxon>Metazoa</taxon>
        <taxon>Chordata</taxon>
        <taxon>Craniata</taxon>
        <taxon>Vertebrata</taxon>
        <taxon>Euteleostomi</taxon>
        <taxon>Actinopterygii</taxon>
        <taxon>Neopterygii</taxon>
        <taxon>Teleostei</taxon>
        <taxon>Neoteleostei</taxon>
        <taxon>Acanthomorphata</taxon>
        <taxon>Eupercaria</taxon>
        <taxon>Perciformes</taxon>
        <taxon>Cottioidei</taxon>
        <taxon>Cottales</taxon>
        <taxon>Liparidae</taxon>
        <taxon>Liparis</taxon>
    </lineage>
</organism>
<feature type="region of interest" description="Disordered" evidence="1">
    <location>
        <begin position="42"/>
        <end position="86"/>
    </location>
</feature>
<proteinExistence type="predicted"/>
<dbReference type="Proteomes" id="UP000314294">
    <property type="component" value="Unassembled WGS sequence"/>
</dbReference>
<accession>A0A4Z2EA64</accession>
<dbReference type="AlphaFoldDB" id="A0A4Z2EA64"/>
<name>A0A4Z2EA64_9TELE</name>
<protein>
    <submittedName>
        <fullName evidence="2">Uncharacterized protein</fullName>
    </submittedName>
</protein>
<evidence type="ECO:0000313" key="2">
    <source>
        <dbReference type="EMBL" id="TNN25440.1"/>
    </source>
</evidence>
<reference evidence="2 3" key="1">
    <citation type="submission" date="2019-03" db="EMBL/GenBank/DDBJ databases">
        <title>First draft genome of Liparis tanakae, snailfish: a comprehensive survey of snailfish specific genes.</title>
        <authorList>
            <person name="Kim W."/>
            <person name="Song I."/>
            <person name="Jeong J.-H."/>
            <person name="Kim D."/>
            <person name="Kim S."/>
            <person name="Ryu S."/>
            <person name="Song J.Y."/>
            <person name="Lee S.K."/>
        </authorList>
    </citation>
    <scope>NUCLEOTIDE SEQUENCE [LARGE SCALE GENOMIC DNA]</scope>
    <source>
        <tissue evidence="2">Muscle</tissue>
    </source>
</reference>
<comment type="caution">
    <text evidence="2">The sequence shown here is derived from an EMBL/GenBank/DDBJ whole genome shotgun (WGS) entry which is preliminary data.</text>
</comment>
<evidence type="ECO:0000313" key="3">
    <source>
        <dbReference type="Proteomes" id="UP000314294"/>
    </source>
</evidence>
<feature type="compositionally biased region" description="Basic residues" evidence="1">
    <location>
        <begin position="46"/>
        <end position="60"/>
    </location>
</feature>
<gene>
    <name evidence="2" type="ORF">EYF80_064430</name>
</gene>
<evidence type="ECO:0000256" key="1">
    <source>
        <dbReference type="SAM" id="MobiDB-lite"/>
    </source>
</evidence>
<dbReference type="EMBL" id="SRLO01012527">
    <property type="protein sequence ID" value="TNN25440.1"/>
    <property type="molecule type" value="Genomic_DNA"/>
</dbReference>